<comment type="caution">
    <text evidence="1">The sequence shown here is derived from an EMBL/GenBank/DDBJ whole genome shotgun (WGS) entry which is preliminary data.</text>
</comment>
<sequence length="75" mass="8547">MSTLREASAIGAAVIGVKALGLGEFEYVRKIARAEKVFKPKEVLIRVFNEKLKLMIDVYKANKRFFKRLNTKGFV</sequence>
<name>A0A7C2FYQ6_9CREN</name>
<proteinExistence type="predicted"/>
<accession>A0A7C2FYQ6</accession>
<dbReference type="Gene3D" id="3.30.420.40">
    <property type="match status" value="1"/>
</dbReference>
<protein>
    <submittedName>
        <fullName evidence="1">Uncharacterized protein</fullName>
    </submittedName>
</protein>
<dbReference type="EMBL" id="DSJT01000005">
    <property type="protein sequence ID" value="HEF87046.1"/>
    <property type="molecule type" value="Genomic_DNA"/>
</dbReference>
<reference evidence="1" key="1">
    <citation type="journal article" date="2020" name="mSystems">
        <title>Genome- and Community-Level Interaction Insights into Carbon Utilization and Element Cycling Functions of Hydrothermarchaeota in Hydrothermal Sediment.</title>
        <authorList>
            <person name="Zhou Z."/>
            <person name="Liu Y."/>
            <person name="Xu W."/>
            <person name="Pan J."/>
            <person name="Luo Z.H."/>
            <person name="Li M."/>
        </authorList>
    </citation>
    <scope>NUCLEOTIDE SEQUENCE [LARGE SCALE GENOMIC DNA]</scope>
    <source>
        <strain evidence="1">SpSt-23</strain>
    </source>
</reference>
<evidence type="ECO:0000313" key="1">
    <source>
        <dbReference type="EMBL" id="HEF87046.1"/>
    </source>
</evidence>
<dbReference type="AlphaFoldDB" id="A0A7C2FYQ6"/>
<gene>
    <name evidence="1" type="ORF">ENP55_01825</name>
</gene>
<organism evidence="1">
    <name type="scientific">Thermosphaera aggregans</name>
    <dbReference type="NCBI Taxonomy" id="54254"/>
    <lineage>
        <taxon>Archaea</taxon>
        <taxon>Thermoproteota</taxon>
        <taxon>Thermoprotei</taxon>
        <taxon>Desulfurococcales</taxon>
        <taxon>Desulfurococcaceae</taxon>
        <taxon>Thermosphaera</taxon>
    </lineage>
</organism>